<dbReference type="InterPro" id="IPR010809">
    <property type="entry name" value="FliD_C"/>
</dbReference>
<evidence type="ECO:0000256" key="4">
    <source>
        <dbReference type="ARBA" id="ARBA00023143"/>
    </source>
</evidence>
<keyword evidence="5" id="KW-0964">Secreted</keyword>
<evidence type="ECO:0000313" key="9">
    <source>
        <dbReference type="Proteomes" id="UP000273326"/>
    </source>
</evidence>
<dbReference type="Pfam" id="PF07195">
    <property type="entry name" value="FliD_C"/>
    <property type="match status" value="1"/>
</dbReference>
<proteinExistence type="inferred from homology"/>
<dbReference type="PANTHER" id="PTHR30288:SF0">
    <property type="entry name" value="FLAGELLAR HOOK-ASSOCIATED PROTEIN 2"/>
    <property type="match status" value="1"/>
</dbReference>
<feature type="domain" description="Flagellar hook-associated protein 2 N-terminal" evidence="6">
    <location>
        <begin position="16"/>
        <end position="106"/>
    </location>
</feature>
<organism evidence="8 9">
    <name type="scientific">Jeotgalibaca ciconiae</name>
    <dbReference type="NCBI Taxonomy" id="2496265"/>
    <lineage>
        <taxon>Bacteria</taxon>
        <taxon>Bacillati</taxon>
        <taxon>Bacillota</taxon>
        <taxon>Bacilli</taxon>
        <taxon>Lactobacillales</taxon>
        <taxon>Carnobacteriaceae</taxon>
        <taxon>Jeotgalibaca</taxon>
    </lineage>
</organism>
<dbReference type="KEGG" id="jeh:EJN90_06205"/>
<comment type="similarity">
    <text evidence="1 5">Belongs to the FliD family.</text>
</comment>
<keyword evidence="8" id="KW-0282">Flagellum</keyword>
<dbReference type="OrthoDB" id="9776025at2"/>
<evidence type="ECO:0000259" key="6">
    <source>
        <dbReference type="Pfam" id="PF02465"/>
    </source>
</evidence>
<dbReference type="InterPro" id="IPR003481">
    <property type="entry name" value="FliD_N"/>
</dbReference>
<dbReference type="EMBL" id="CP034465">
    <property type="protein sequence ID" value="AZP04267.1"/>
    <property type="molecule type" value="Genomic_DNA"/>
</dbReference>
<dbReference type="GO" id="GO:0009421">
    <property type="term" value="C:bacterial-type flagellum filament cap"/>
    <property type="evidence" value="ECO:0007669"/>
    <property type="project" value="InterPro"/>
</dbReference>
<evidence type="ECO:0000256" key="1">
    <source>
        <dbReference type="ARBA" id="ARBA00009764"/>
    </source>
</evidence>
<accession>A0A3Q9BK55</accession>
<protein>
    <recommendedName>
        <fullName evidence="5">Flagellar hook-associated protein 2</fullName>
        <shortName evidence="5">HAP2</shortName>
    </recommendedName>
    <alternativeName>
        <fullName evidence="5">Flagellar cap protein</fullName>
    </alternativeName>
</protein>
<evidence type="ECO:0000259" key="7">
    <source>
        <dbReference type="Pfam" id="PF07195"/>
    </source>
</evidence>
<evidence type="ECO:0000256" key="2">
    <source>
        <dbReference type="ARBA" id="ARBA00011255"/>
    </source>
</evidence>
<dbReference type="AlphaFoldDB" id="A0A3Q9BK55"/>
<keyword evidence="3" id="KW-0175">Coiled coil</keyword>
<evidence type="ECO:0000313" key="8">
    <source>
        <dbReference type="EMBL" id="AZP04267.1"/>
    </source>
</evidence>
<dbReference type="GO" id="GO:0071973">
    <property type="term" value="P:bacterial-type flagellum-dependent cell motility"/>
    <property type="evidence" value="ECO:0007669"/>
    <property type="project" value="TreeGrafter"/>
</dbReference>
<reference evidence="9" key="1">
    <citation type="submission" date="2018-12" db="EMBL/GenBank/DDBJ databases">
        <title>Complete genome sequencing of Jeotgalibaca sp. H21T32.</title>
        <authorList>
            <person name="Bae J.-W."/>
            <person name="Lee S.-Y."/>
        </authorList>
    </citation>
    <scope>NUCLEOTIDE SEQUENCE [LARGE SCALE GENOMIC DNA]</scope>
    <source>
        <strain evidence="9">H21T32</strain>
    </source>
</reference>
<keyword evidence="4 5" id="KW-0975">Bacterial flagellum</keyword>
<gene>
    <name evidence="8" type="ORF">EJN90_06205</name>
</gene>
<keyword evidence="8" id="KW-0966">Cell projection</keyword>
<comment type="function">
    <text evidence="5">Required for morphogenesis and for the elongation of the flagellar filament by facilitating polymerization of the flagellin monomers at the tip of growing filament. Forms a capping structure, which prevents flagellin subunits (transported through the central channel of the flagellum) from leaking out without polymerization at the distal end.</text>
</comment>
<dbReference type="RefSeq" id="WP_126109512.1">
    <property type="nucleotide sequence ID" value="NZ_CP034465.1"/>
</dbReference>
<dbReference type="Pfam" id="PF02465">
    <property type="entry name" value="FliD_N"/>
    <property type="match status" value="1"/>
</dbReference>
<sequence>MASSINFMGSYSGITMETIEQLLQAESTKITSYQNKQTSIEKEQTAWKDIQTRLTSLSNKMTAIAKPETFESKKVVLSKEGKLTFSAGTKAIVGDYSIEVERLATRTQVTGNKLTLDDKKTWQTEGTLIFPGQNEDGEPESIEIKIDAGDNLEKIINKINEKTKDSGVSAVAIDDRIVLQNTAYGNHAIDVEGSLAEEFGFNDPGNIKAGQSAKLTVNGINIERDSNQITDVMDGVTLDLKAVTTEPIKVEVTDDLEFTEKAIKEFVDQYNSTMSFISGLLDVGDPSQEDNKTGALTGDSSLMRLQTQLRSLLTNAIDNGNTGANTVESIGIEVDRDGVATLDAQKLQEALKKDSNKVRELFQFTQTSVNEAGETVEEDIGIGQKFETLINSFTDSKDGIIATKNKTYDKLIKDIKGSIEKFNDRLAVKREQYIAKFTALDIAMMEAESQLSYMMSQFNNNSGSNNG</sequence>
<dbReference type="GO" id="GO:0009424">
    <property type="term" value="C:bacterial-type flagellum hook"/>
    <property type="evidence" value="ECO:0007669"/>
    <property type="project" value="UniProtKB-UniRule"/>
</dbReference>
<name>A0A3Q9BK55_9LACT</name>
<dbReference type="PANTHER" id="PTHR30288">
    <property type="entry name" value="FLAGELLAR CAP/ASSEMBLY PROTEIN FLID"/>
    <property type="match status" value="1"/>
</dbReference>
<evidence type="ECO:0000256" key="5">
    <source>
        <dbReference type="RuleBase" id="RU362066"/>
    </source>
</evidence>
<evidence type="ECO:0000256" key="3">
    <source>
        <dbReference type="ARBA" id="ARBA00023054"/>
    </source>
</evidence>
<dbReference type="GO" id="GO:0007155">
    <property type="term" value="P:cell adhesion"/>
    <property type="evidence" value="ECO:0007669"/>
    <property type="project" value="InterPro"/>
</dbReference>
<dbReference type="InterPro" id="IPR040026">
    <property type="entry name" value="FliD"/>
</dbReference>
<dbReference type="GO" id="GO:0005576">
    <property type="term" value="C:extracellular region"/>
    <property type="evidence" value="ECO:0007669"/>
    <property type="project" value="UniProtKB-SubCell"/>
</dbReference>
<dbReference type="Proteomes" id="UP000273326">
    <property type="component" value="Chromosome"/>
</dbReference>
<comment type="subunit">
    <text evidence="2 5">Homopentamer.</text>
</comment>
<keyword evidence="8" id="KW-0969">Cilium</keyword>
<feature type="domain" description="Flagellar hook-associated protein 2 C-terminal" evidence="7">
    <location>
        <begin position="210"/>
        <end position="446"/>
    </location>
</feature>
<dbReference type="InterPro" id="IPR010810">
    <property type="entry name" value="Flagellin_hook_IN_motif"/>
</dbReference>
<dbReference type="Pfam" id="PF07196">
    <property type="entry name" value="Flagellin_IN"/>
    <property type="match status" value="1"/>
</dbReference>
<keyword evidence="9" id="KW-1185">Reference proteome</keyword>
<comment type="subcellular location">
    <subcellularLocation>
        <location evidence="5">Secreted</location>
    </subcellularLocation>
    <subcellularLocation>
        <location evidence="5">Bacterial flagellum</location>
    </subcellularLocation>
</comment>